<name>A0A1T4Z904_9ACTN</name>
<dbReference type="OrthoDB" id="4385186at2"/>
<evidence type="ECO:0000313" key="2">
    <source>
        <dbReference type="EMBL" id="SKB10416.1"/>
    </source>
</evidence>
<accession>A0A1T4Z904</accession>
<feature type="signal peptide" evidence="1">
    <location>
        <begin position="1"/>
        <end position="26"/>
    </location>
</feature>
<organism evidence="2 3">
    <name type="scientific">Aeromicrobium choanae</name>
    <dbReference type="NCBI Taxonomy" id="1736691"/>
    <lineage>
        <taxon>Bacteria</taxon>
        <taxon>Bacillati</taxon>
        <taxon>Actinomycetota</taxon>
        <taxon>Actinomycetes</taxon>
        <taxon>Propionibacteriales</taxon>
        <taxon>Nocardioidaceae</taxon>
        <taxon>Aeromicrobium</taxon>
    </lineage>
</organism>
<dbReference type="GO" id="GO:0030246">
    <property type="term" value="F:carbohydrate binding"/>
    <property type="evidence" value="ECO:0007669"/>
    <property type="project" value="InterPro"/>
</dbReference>
<evidence type="ECO:0000313" key="3">
    <source>
        <dbReference type="Proteomes" id="UP000191040"/>
    </source>
</evidence>
<sequence length="322" mass="34679">MRWMASAVAASMTVVLVGAGAQPAVAEAPDSVVTGRIVDDLGGPVKGMKVRLDPEGSASPIDLVTSATGEFRTDAAVPGQYTLAAEESFDYWDLTPVKYTWLGPVAVTVHAGSTSLGTFTVARGGTLRATVMTPTGHRLPEYLVYADGAAGPLSGNRDAFTDQRGILTLRGLPVGSVPLAGTKDWSPRLPTVKFPPVRISQPGGVVRGVKLVTKVHWSTFLRDRGYVKDGVPLAGPGEARFGVRIGNTYGKDAEFDLWRDKPLRLSLYRDGKRIKNLYVKLGKSKIYTLGKQPKGEHTYKWIWGGDADTFRIASKPLKITVR</sequence>
<gene>
    <name evidence="2" type="ORF">SAMN06295964_3321</name>
</gene>
<dbReference type="EMBL" id="LT796768">
    <property type="protein sequence ID" value="SKB10416.1"/>
    <property type="molecule type" value="Genomic_DNA"/>
</dbReference>
<dbReference type="SUPFAM" id="SSF49452">
    <property type="entry name" value="Starch-binding domain-like"/>
    <property type="match status" value="1"/>
</dbReference>
<keyword evidence="2" id="KW-0645">Protease</keyword>
<keyword evidence="2" id="KW-0378">Hydrolase</keyword>
<dbReference type="Proteomes" id="UP000191040">
    <property type="component" value="Chromosome I"/>
</dbReference>
<reference evidence="3" key="1">
    <citation type="submission" date="2017-02" db="EMBL/GenBank/DDBJ databases">
        <authorList>
            <person name="Varghese N."/>
            <person name="Submissions S."/>
        </authorList>
    </citation>
    <scope>NUCLEOTIDE SEQUENCE [LARGE SCALE GENOMIC DNA]</scope>
    <source>
        <strain evidence="3">9H-4</strain>
    </source>
</reference>
<dbReference type="RefSeq" id="WP_153303077.1">
    <property type="nucleotide sequence ID" value="NZ_LT796768.1"/>
</dbReference>
<evidence type="ECO:0000256" key="1">
    <source>
        <dbReference type="SAM" id="SignalP"/>
    </source>
</evidence>
<protein>
    <submittedName>
        <fullName evidence="2">Carboxypeptidase regulatory-like domain-containing protein</fullName>
    </submittedName>
</protein>
<dbReference type="AlphaFoldDB" id="A0A1T4Z904"/>
<keyword evidence="3" id="KW-1185">Reference proteome</keyword>
<keyword evidence="1" id="KW-0732">Signal</keyword>
<dbReference type="InterPro" id="IPR013784">
    <property type="entry name" value="Carb-bd-like_fold"/>
</dbReference>
<dbReference type="GO" id="GO:0004180">
    <property type="term" value="F:carboxypeptidase activity"/>
    <property type="evidence" value="ECO:0007669"/>
    <property type="project" value="UniProtKB-KW"/>
</dbReference>
<keyword evidence="2" id="KW-0121">Carboxypeptidase</keyword>
<dbReference type="STRING" id="1736691.SAMN06295964_3321"/>
<proteinExistence type="predicted"/>
<feature type="chain" id="PRO_5012730261" evidence="1">
    <location>
        <begin position="27"/>
        <end position="322"/>
    </location>
</feature>